<dbReference type="Gene3D" id="1.10.10.60">
    <property type="entry name" value="Homeodomain-like"/>
    <property type="match status" value="1"/>
</dbReference>
<dbReference type="EMBL" id="FZOC01000005">
    <property type="protein sequence ID" value="SNS08480.1"/>
    <property type="molecule type" value="Genomic_DNA"/>
</dbReference>
<reference evidence="5 6" key="1">
    <citation type="submission" date="2017-06" db="EMBL/GenBank/DDBJ databases">
        <authorList>
            <person name="Kim H.J."/>
            <person name="Triplett B.A."/>
        </authorList>
    </citation>
    <scope>NUCLEOTIDE SEQUENCE [LARGE SCALE GENOMIC DNA]</scope>
    <source>
        <strain evidence="5 6">DSM 13116</strain>
    </source>
</reference>
<dbReference type="GO" id="GO:0043565">
    <property type="term" value="F:sequence-specific DNA binding"/>
    <property type="evidence" value="ECO:0007669"/>
    <property type="project" value="InterPro"/>
</dbReference>
<accession>A0A239BKH5</accession>
<name>A0A239BKH5_9BACT</name>
<dbReference type="PROSITE" id="PS01124">
    <property type="entry name" value="HTH_ARAC_FAMILY_2"/>
    <property type="match status" value="1"/>
</dbReference>
<evidence type="ECO:0000313" key="5">
    <source>
        <dbReference type="EMBL" id="SNS08480.1"/>
    </source>
</evidence>
<keyword evidence="2 5" id="KW-0238">DNA-binding</keyword>
<feature type="domain" description="HTH araC/xylS-type" evidence="4">
    <location>
        <begin position="235"/>
        <end position="333"/>
    </location>
</feature>
<dbReference type="PANTHER" id="PTHR47893:SF1">
    <property type="entry name" value="REGULATORY PROTEIN PCHR"/>
    <property type="match status" value="1"/>
</dbReference>
<dbReference type="AlphaFoldDB" id="A0A239BKH5"/>
<gene>
    <name evidence="5" type="ORF">SAMN04488503_2655</name>
</gene>
<keyword evidence="1" id="KW-0805">Transcription regulation</keyword>
<sequence>MTGILDMALPAKGSGSFFEALESLSANEYESFTRTVDTAHSNYSQGIRELSLRSGFSIIMADNVAPDPKPKAFSFKKSPMVLSISLSGHGVVRFAHAAAKEIHIRDNDLYIGYAPNCCGETISSGEQSHSSVMLMVDPRFLRDLYGAPLIASLPGPLRNIILQEEGGLYAHSLPAPPQAVALADRMLRTSLNPELFKVFACSAGLEMLCVVLDHLQDKAQADQPPLSREDLHKLDLVRQRMENDIVTPPSMQELCREVGMNEFKLKRGFKQAFGTTVFGHLQRQRVKTAYLSLVNDGKNVSECAWDVGYTNVSHFISAFKKHFGVTPGAVAKGYRVESPS</sequence>
<evidence type="ECO:0000256" key="2">
    <source>
        <dbReference type="ARBA" id="ARBA00023125"/>
    </source>
</evidence>
<dbReference type="PRINTS" id="PR00032">
    <property type="entry name" value="HTHARAC"/>
</dbReference>
<proteinExistence type="predicted"/>
<dbReference type="SMART" id="SM00342">
    <property type="entry name" value="HTH_ARAC"/>
    <property type="match status" value="1"/>
</dbReference>
<evidence type="ECO:0000313" key="6">
    <source>
        <dbReference type="Proteomes" id="UP000198324"/>
    </source>
</evidence>
<evidence type="ECO:0000256" key="1">
    <source>
        <dbReference type="ARBA" id="ARBA00023015"/>
    </source>
</evidence>
<dbReference type="Proteomes" id="UP000198324">
    <property type="component" value="Unassembled WGS sequence"/>
</dbReference>
<dbReference type="InterPro" id="IPR020449">
    <property type="entry name" value="Tscrpt_reg_AraC-type_HTH"/>
</dbReference>
<evidence type="ECO:0000259" key="4">
    <source>
        <dbReference type="PROSITE" id="PS01124"/>
    </source>
</evidence>
<keyword evidence="6" id="KW-1185">Reference proteome</keyword>
<keyword evidence="3" id="KW-0804">Transcription</keyword>
<evidence type="ECO:0000256" key="3">
    <source>
        <dbReference type="ARBA" id="ARBA00023163"/>
    </source>
</evidence>
<dbReference type="GO" id="GO:0003700">
    <property type="term" value="F:DNA-binding transcription factor activity"/>
    <property type="evidence" value="ECO:0007669"/>
    <property type="project" value="InterPro"/>
</dbReference>
<dbReference type="SUPFAM" id="SSF46689">
    <property type="entry name" value="Homeodomain-like"/>
    <property type="match status" value="2"/>
</dbReference>
<dbReference type="RefSeq" id="WP_089274856.1">
    <property type="nucleotide sequence ID" value="NZ_FZOC01000005.1"/>
</dbReference>
<dbReference type="InterPro" id="IPR018060">
    <property type="entry name" value="HTH_AraC"/>
</dbReference>
<dbReference type="PANTHER" id="PTHR47893">
    <property type="entry name" value="REGULATORY PROTEIN PCHR"/>
    <property type="match status" value="1"/>
</dbReference>
<dbReference type="InterPro" id="IPR053142">
    <property type="entry name" value="PchR_regulatory_protein"/>
</dbReference>
<dbReference type="InterPro" id="IPR009057">
    <property type="entry name" value="Homeodomain-like_sf"/>
</dbReference>
<organism evidence="5 6">
    <name type="scientific">Humidesulfovibrio mexicanus</name>
    <dbReference type="NCBI Taxonomy" id="147047"/>
    <lineage>
        <taxon>Bacteria</taxon>
        <taxon>Pseudomonadati</taxon>
        <taxon>Thermodesulfobacteriota</taxon>
        <taxon>Desulfovibrionia</taxon>
        <taxon>Desulfovibrionales</taxon>
        <taxon>Desulfovibrionaceae</taxon>
        <taxon>Humidesulfovibrio</taxon>
    </lineage>
</organism>
<dbReference type="OrthoDB" id="9804543at2"/>
<protein>
    <submittedName>
        <fullName evidence="5">AraC-type DNA-binding protein</fullName>
    </submittedName>
</protein>
<dbReference type="Pfam" id="PF12833">
    <property type="entry name" value="HTH_18"/>
    <property type="match status" value="1"/>
</dbReference>